<reference evidence="1" key="2">
    <citation type="submission" date="2021-04" db="EMBL/GenBank/DDBJ databases">
        <authorList>
            <person name="Gilroy R."/>
        </authorList>
    </citation>
    <scope>NUCLEOTIDE SEQUENCE</scope>
    <source>
        <strain evidence="1">B5-657</strain>
    </source>
</reference>
<dbReference type="AlphaFoldDB" id="A0A9E2KB99"/>
<dbReference type="Pfam" id="PF18907">
    <property type="entry name" value="DUF5662"/>
    <property type="match status" value="1"/>
</dbReference>
<dbReference type="InterPro" id="IPR043721">
    <property type="entry name" value="DUF5662"/>
</dbReference>
<evidence type="ECO:0000313" key="1">
    <source>
        <dbReference type="EMBL" id="MBU3803617.1"/>
    </source>
</evidence>
<gene>
    <name evidence="1" type="ORF">H9872_02505</name>
</gene>
<accession>A0A9E2KB99</accession>
<protein>
    <submittedName>
        <fullName evidence="1">Catalase</fullName>
    </submittedName>
</protein>
<name>A0A9E2KB99_9FIRM</name>
<comment type="caution">
    <text evidence="1">The sequence shown here is derived from an EMBL/GenBank/DDBJ whole genome shotgun (WGS) entry which is preliminary data.</text>
</comment>
<proteinExistence type="predicted"/>
<sequence length="175" mass="20980">MNKVWGHFKTITKHRHQVIYHCYKAGIFWQGCKHDLSKYSPTEFWVGVKYYSGDRSPNEGEREHYGYSRAWMHHKGRNKHHFEYWTDYHPVTREIQPIKMPMNYVIEMFCDRVAASKIYLGKRYTDKEPLAYFMKGKNSRVIHPETSACIEKLLVMLAQKGEEATFDYIKKYGRD</sequence>
<dbReference type="EMBL" id="JAHLFQ010000047">
    <property type="protein sequence ID" value="MBU3803617.1"/>
    <property type="molecule type" value="Genomic_DNA"/>
</dbReference>
<organism evidence="1 2">
    <name type="scientific">Candidatus Cellulosilyticum pullistercoris</name>
    <dbReference type="NCBI Taxonomy" id="2838521"/>
    <lineage>
        <taxon>Bacteria</taxon>
        <taxon>Bacillati</taxon>
        <taxon>Bacillota</taxon>
        <taxon>Clostridia</taxon>
        <taxon>Lachnospirales</taxon>
        <taxon>Cellulosilyticaceae</taxon>
        <taxon>Cellulosilyticum</taxon>
    </lineage>
</organism>
<reference evidence="1" key="1">
    <citation type="journal article" date="2021" name="PeerJ">
        <title>Extensive microbial diversity within the chicken gut microbiome revealed by metagenomics and culture.</title>
        <authorList>
            <person name="Gilroy R."/>
            <person name="Ravi A."/>
            <person name="Getino M."/>
            <person name="Pursley I."/>
            <person name="Horton D.L."/>
            <person name="Alikhan N.F."/>
            <person name="Baker D."/>
            <person name="Gharbi K."/>
            <person name="Hall N."/>
            <person name="Watson M."/>
            <person name="Adriaenssens E.M."/>
            <person name="Foster-Nyarko E."/>
            <person name="Jarju S."/>
            <person name="Secka A."/>
            <person name="Antonio M."/>
            <person name="Oren A."/>
            <person name="Chaudhuri R.R."/>
            <person name="La Ragione R."/>
            <person name="Hildebrand F."/>
            <person name="Pallen M.J."/>
        </authorList>
    </citation>
    <scope>NUCLEOTIDE SEQUENCE</scope>
    <source>
        <strain evidence="1">B5-657</strain>
    </source>
</reference>
<dbReference type="Proteomes" id="UP000824229">
    <property type="component" value="Unassembled WGS sequence"/>
</dbReference>
<evidence type="ECO:0000313" key="2">
    <source>
        <dbReference type="Proteomes" id="UP000824229"/>
    </source>
</evidence>